<evidence type="ECO:0000313" key="2">
    <source>
        <dbReference type="EMBL" id="MBB5938528.1"/>
    </source>
</evidence>
<reference evidence="2 3" key="1">
    <citation type="submission" date="2020-08" db="EMBL/GenBank/DDBJ databases">
        <title>Genomic Encyclopedia of Type Strains, Phase III (KMG-III): the genomes of soil and plant-associated and newly described type strains.</title>
        <authorList>
            <person name="Whitman W."/>
        </authorList>
    </citation>
    <scope>NUCLEOTIDE SEQUENCE [LARGE SCALE GENOMIC DNA]</scope>
    <source>
        <strain evidence="2 3">CECT 8305</strain>
    </source>
</reference>
<sequence length="323" mass="33295">MAAAESAVPPLAAAPPASGRAADGTAPGAYEPTNRTVPTRDRERASYDRDLVHSLLDQSYVCHLGFIRDGAPVVLPTLYARVGERLYVHGSTGSRPLRMAGAATPAPATDEGTAPAPDVDEGTTPTATAGESAQRPASVTGESSNSPAATASPSAPLAGPGTDPAPTAPPTDGAIPKDRQAEQQPGLSVCLTVTHLDGVVLARSAFHHSINYRSVVVHGIARQVTDPAERTAALDALVNHVVPGRAADCRPANARELAATAVLRLDLAEVSAKWREGGPNDEPEDLELPHWAGVLPVARHYGTPLPSDDLASGIPAPDYLPGH</sequence>
<dbReference type="InterPro" id="IPR012349">
    <property type="entry name" value="Split_barrel_FMN-bd"/>
</dbReference>
<dbReference type="PANTHER" id="PTHR34071">
    <property type="entry name" value="5-NITROIMIDAZOLE ANTIBIOTICS RESISTANCE PROTEIN, NIMA-FAMILY-RELATED PROTEIN-RELATED"/>
    <property type="match status" value="1"/>
</dbReference>
<evidence type="ECO:0000313" key="3">
    <source>
        <dbReference type="Proteomes" id="UP000588098"/>
    </source>
</evidence>
<feature type="compositionally biased region" description="Low complexity" evidence="1">
    <location>
        <begin position="143"/>
        <end position="174"/>
    </location>
</feature>
<dbReference type="Pfam" id="PF12900">
    <property type="entry name" value="Pyridox_ox_2"/>
    <property type="match status" value="2"/>
</dbReference>
<dbReference type="InterPro" id="IPR024747">
    <property type="entry name" value="Pyridox_Oxase-rel"/>
</dbReference>
<gene>
    <name evidence="2" type="ORF">FHS42_005617</name>
</gene>
<name>A0A7W9QDY5_9ACTN</name>
<feature type="compositionally biased region" description="Polar residues" evidence="1">
    <location>
        <begin position="123"/>
        <end position="142"/>
    </location>
</feature>
<evidence type="ECO:0008006" key="4">
    <source>
        <dbReference type="Google" id="ProtNLM"/>
    </source>
</evidence>
<dbReference type="Proteomes" id="UP000588098">
    <property type="component" value="Unassembled WGS sequence"/>
</dbReference>
<comment type="caution">
    <text evidence="2">The sequence shown here is derived from an EMBL/GenBank/DDBJ whole genome shotgun (WGS) entry which is preliminary data.</text>
</comment>
<feature type="compositionally biased region" description="Low complexity" evidence="1">
    <location>
        <begin position="1"/>
        <end position="22"/>
    </location>
</feature>
<dbReference type="AlphaFoldDB" id="A0A7W9QDY5"/>
<dbReference type="PANTHER" id="PTHR34071:SF2">
    <property type="entry name" value="FLAVIN-NUCLEOTIDE-BINDING PROTEIN"/>
    <property type="match status" value="1"/>
</dbReference>
<proteinExistence type="predicted"/>
<protein>
    <recommendedName>
        <fullName evidence="4">Flavin-nucleotide-binding protein</fullName>
    </recommendedName>
</protein>
<keyword evidence="3" id="KW-1185">Reference proteome</keyword>
<feature type="region of interest" description="Disordered" evidence="1">
    <location>
        <begin position="1"/>
        <end position="45"/>
    </location>
</feature>
<dbReference type="EMBL" id="JACHJL010000017">
    <property type="protein sequence ID" value="MBB5938528.1"/>
    <property type="molecule type" value="Genomic_DNA"/>
</dbReference>
<dbReference type="SUPFAM" id="SSF50475">
    <property type="entry name" value="FMN-binding split barrel"/>
    <property type="match status" value="2"/>
</dbReference>
<accession>A0A7W9QDY5</accession>
<feature type="region of interest" description="Disordered" evidence="1">
    <location>
        <begin position="91"/>
        <end position="183"/>
    </location>
</feature>
<evidence type="ECO:0000256" key="1">
    <source>
        <dbReference type="SAM" id="MobiDB-lite"/>
    </source>
</evidence>
<organism evidence="2 3">
    <name type="scientific">Streptomyces zagrosensis</name>
    <dbReference type="NCBI Taxonomy" id="1042984"/>
    <lineage>
        <taxon>Bacteria</taxon>
        <taxon>Bacillati</taxon>
        <taxon>Actinomycetota</taxon>
        <taxon>Actinomycetes</taxon>
        <taxon>Kitasatosporales</taxon>
        <taxon>Streptomycetaceae</taxon>
        <taxon>Streptomyces</taxon>
    </lineage>
</organism>
<dbReference type="Gene3D" id="2.30.110.10">
    <property type="entry name" value="Electron Transport, Fmn-binding Protein, Chain A"/>
    <property type="match status" value="1"/>
</dbReference>